<dbReference type="Pfam" id="PF25597">
    <property type="entry name" value="SH3_retrovirus"/>
    <property type="match status" value="1"/>
</dbReference>
<gene>
    <name evidence="3" type="ORF">Pfra01_000616200</name>
</gene>
<comment type="caution">
    <text evidence="3">The sequence shown here is derived from an EMBL/GenBank/DDBJ whole genome shotgun (WGS) entry which is preliminary data.</text>
</comment>
<dbReference type="Proteomes" id="UP001165121">
    <property type="component" value="Unassembled WGS sequence"/>
</dbReference>
<name>A0A9W6X332_9STRA</name>
<feature type="region of interest" description="Disordered" evidence="1">
    <location>
        <begin position="102"/>
        <end position="236"/>
    </location>
</feature>
<proteinExistence type="predicted"/>
<evidence type="ECO:0000256" key="1">
    <source>
        <dbReference type="SAM" id="MobiDB-lite"/>
    </source>
</evidence>
<dbReference type="EMBL" id="BSXT01000516">
    <property type="protein sequence ID" value="GMF29105.1"/>
    <property type="molecule type" value="Genomic_DNA"/>
</dbReference>
<dbReference type="AlphaFoldDB" id="A0A9W6X332"/>
<evidence type="ECO:0000313" key="3">
    <source>
        <dbReference type="EMBL" id="GMF29105.1"/>
    </source>
</evidence>
<organism evidence="3 4">
    <name type="scientific">Phytophthora fragariaefolia</name>
    <dbReference type="NCBI Taxonomy" id="1490495"/>
    <lineage>
        <taxon>Eukaryota</taxon>
        <taxon>Sar</taxon>
        <taxon>Stramenopiles</taxon>
        <taxon>Oomycota</taxon>
        <taxon>Peronosporomycetes</taxon>
        <taxon>Peronosporales</taxon>
        <taxon>Peronosporaceae</taxon>
        <taxon>Phytophthora</taxon>
    </lineage>
</organism>
<keyword evidence="4" id="KW-1185">Reference proteome</keyword>
<evidence type="ECO:0000313" key="4">
    <source>
        <dbReference type="Proteomes" id="UP001165121"/>
    </source>
</evidence>
<evidence type="ECO:0000259" key="2">
    <source>
        <dbReference type="Pfam" id="PF25597"/>
    </source>
</evidence>
<sequence>MEAKAKEAVFVGYSREKRGYRLLDSKTNKAFFSHTVVFYETKAGRVLNGSNSTHEESVSDYRGGVVDQDDIQPILDAMRVGNSCGDESRDCTGGADVRIVRSGEADDEPCPKRVRFLQITDRPEDMPSDTTSSLENQRRDGSGRCTAPTVTTNSSDNHRDGGGRCAAPTQTSHDNQRRNGSGRCTAPTVQTQVSNEPAGDRAPKPSEVVTIGPESSTSLSGGDSNSEKWQGSECRSLREYEPPEGASAANHPVTRIGRLSKPSAWLGDYVDTAYEKKQILTKL</sequence>
<dbReference type="OrthoDB" id="1305974at2759"/>
<dbReference type="InterPro" id="IPR057670">
    <property type="entry name" value="SH3_retrovirus"/>
</dbReference>
<accession>A0A9W6X332</accession>
<reference evidence="3" key="1">
    <citation type="submission" date="2023-04" db="EMBL/GenBank/DDBJ databases">
        <title>Phytophthora fragariaefolia NBRC 109709.</title>
        <authorList>
            <person name="Ichikawa N."/>
            <person name="Sato H."/>
            <person name="Tonouchi N."/>
        </authorList>
    </citation>
    <scope>NUCLEOTIDE SEQUENCE</scope>
    <source>
        <strain evidence="3">NBRC 109709</strain>
    </source>
</reference>
<protein>
    <submittedName>
        <fullName evidence="3">Unnamed protein product</fullName>
    </submittedName>
</protein>
<feature type="compositionally biased region" description="Low complexity" evidence="1">
    <location>
        <begin position="215"/>
        <end position="224"/>
    </location>
</feature>
<feature type="domain" description="Retroviral polymerase SH3-like" evidence="2">
    <location>
        <begin position="2"/>
        <end position="44"/>
    </location>
</feature>